<comment type="similarity">
    <text evidence="2 12">Belongs to the TGF-beta family.</text>
</comment>
<evidence type="ECO:0000256" key="3">
    <source>
        <dbReference type="ARBA" id="ARBA00022514"/>
    </source>
</evidence>
<keyword evidence="6 14" id="KW-0732">Signal</keyword>
<dbReference type="InterPro" id="IPR017948">
    <property type="entry name" value="TGFb_CS"/>
</dbReference>
<comment type="subcellular location">
    <subcellularLocation>
        <location evidence="1">Secreted</location>
    </subcellularLocation>
</comment>
<reference evidence="16" key="2">
    <citation type="submission" date="2016-06" db="EMBL/GenBank/DDBJ databases">
        <title>The genome of a short-lived fish provides insights into sex chromosome evolution and the genetic control of aging.</title>
        <authorList>
            <person name="Reichwald K."/>
            <person name="Felder M."/>
            <person name="Petzold A."/>
            <person name="Koch P."/>
            <person name="Groth M."/>
            <person name="Platzer M."/>
        </authorList>
    </citation>
    <scope>NUCLEOTIDE SEQUENCE</scope>
    <source>
        <tissue evidence="16">Brain</tissue>
    </source>
</reference>
<dbReference type="PRINTS" id="PR00669">
    <property type="entry name" value="INHIBINA"/>
</dbReference>
<reference evidence="16" key="1">
    <citation type="submission" date="2016-05" db="EMBL/GenBank/DDBJ databases">
        <authorList>
            <person name="Lavstsen T."/>
            <person name="Jespersen J.S."/>
        </authorList>
    </citation>
    <scope>NUCLEOTIDE SEQUENCE</scope>
    <source>
        <tissue evidence="16">Brain</tissue>
    </source>
</reference>
<dbReference type="PROSITE" id="PS51362">
    <property type="entry name" value="TGF_BETA_2"/>
    <property type="match status" value="1"/>
</dbReference>
<keyword evidence="5" id="KW-0165">Cleavage on pair of basic residues</keyword>
<feature type="signal peptide" evidence="14">
    <location>
        <begin position="1"/>
        <end position="27"/>
    </location>
</feature>
<evidence type="ECO:0000259" key="15">
    <source>
        <dbReference type="PROSITE" id="PS51362"/>
    </source>
</evidence>
<evidence type="ECO:0000256" key="13">
    <source>
        <dbReference type="SAM" id="MobiDB-lite"/>
    </source>
</evidence>
<dbReference type="SMART" id="SM00204">
    <property type="entry name" value="TGFB"/>
    <property type="match status" value="1"/>
</dbReference>
<keyword evidence="4" id="KW-0964">Secreted</keyword>
<evidence type="ECO:0000256" key="14">
    <source>
        <dbReference type="SAM" id="SignalP"/>
    </source>
</evidence>
<evidence type="ECO:0000256" key="12">
    <source>
        <dbReference type="RuleBase" id="RU000354"/>
    </source>
</evidence>
<gene>
    <name evidence="16" type="primary">GDF10A</name>
</gene>
<dbReference type="GO" id="GO:0045669">
    <property type="term" value="P:positive regulation of osteoblast differentiation"/>
    <property type="evidence" value="ECO:0007669"/>
    <property type="project" value="TreeGrafter"/>
</dbReference>
<dbReference type="GO" id="GO:0005615">
    <property type="term" value="C:extracellular space"/>
    <property type="evidence" value="ECO:0007669"/>
    <property type="project" value="UniProtKB-KW"/>
</dbReference>
<proteinExistence type="inferred from homology"/>
<keyword evidence="7 12" id="KW-0339">Growth factor</keyword>
<evidence type="ECO:0000256" key="1">
    <source>
        <dbReference type="ARBA" id="ARBA00004613"/>
    </source>
</evidence>
<evidence type="ECO:0000256" key="11">
    <source>
        <dbReference type="ARBA" id="ARBA00042879"/>
    </source>
</evidence>
<keyword evidence="3" id="KW-0202">Cytokine</keyword>
<dbReference type="FunFam" id="2.10.90.10:FF:000008">
    <property type="entry name" value="Bone morphogenetic protein 3"/>
    <property type="match status" value="1"/>
</dbReference>
<dbReference type="InterPro" id="IPR015615">
    <property type="entry name" value="TGF-beta-rel"/>
</dbReference>
<evidence type="ECO:0000313" key="16">
    <source>
        <dbReference type="EMBL" id="SBR52987.1"/>
    </source>
</evidence>
<name>A0A1A8M831_9TELE</name>
<dbReference type="Gene3D" id="2.10.90.10">
    <property type="entry name" value="Cystine-knot cytokines"/>
    <property type="match status" value="1"/>
</dbReference>
<feature type="compositionally biased region" description="Basic and acidic residues" evidence="13">
    <location>
        <begin position="294"/>
        <end position="316"/>
    </location>
</feature>
<dbReference type="GO" id="GO:0005125">
    <property type="term" value="F:cytokine activity"/>
    <property type="evidence" value="ECO:0007669"/>
    <property type="project" value="UniProtKB-KW"/>
</dbReference>
<evidence type="ECO:0000256" key="9">
    <source>
        <dbReference type="ARBA" id="ARBA00023180"/>
    </source>
</evidence>
<dbReference type="PROSITE" id="PS00250">
    <property type="entry name" value="TGF_BETA_1"/>
    <property type="match status" value="1"/>
</dbReference>
<keyword evidence="8" id="KW-1015">Disulfide bond</keyword>
<dbReference type="InterPro" id="IPR029034">
    <property type="entry name" value="Cystine-knot_cytokine"/>
</dbReference>
<dbReference type="GO" id="GO:0008083">
    <property type="term" value="F:growth factor activity"/>
    <property type="evidence" value="ECO:0007669"/>
    <property type="project" value="UniProtKB-KW"/>
</dbReference>
<feature type="domain" description="TGF-beta family profile" evidence="15">
    <location>
        <begin position="377"/>
        <end position="492"/>
    </location>
</feature>
<dbReference type="PANTHER" id="PTHR11848">
    <property type="entry name" value="TGF-BETA FAMILY"/>
    <property type="match status" value="1"/>
</dbReference>
<feature type="compositionally biased region" description="Polar residues" evidence="13">
    <location>
        <begin position="328"/>
        <end position="343"/>
    </location>
</feature>
<dbReference type="PANTHER" id="PTHR11848:SF145">
    <property type="entry name" value="GROWTH_DIFFERENTIATION FACTOR 10"/>
    <property type="match status" value="1"/>
</dbReference>
<organism evidence="16">
    <name type="scientific">Nothobranchius pienaari</name>
    <dbReference type="NCBI Taxonomy" id="704102"/>
    <lineage>
        <taxon>Eukaryota</taxon>
        <taxon>Metazoa</taxon>
        <taxon>Chordata</taxon>
        <taxon>Craniata</taxon>
        <taxon>Vertebrata</taxon>
        <taxon>Euteleostomi</taxon>
        <taxon>Actinopterygii</taxon>
        <taxon>Neopterygii</taxon>
        <taxon>Teleostei</taxon>
        <taxon>Neoteleostei</taxon>
        <taxon>Acanthomorphata</taxon>
        <taxon>Ovalentaria</taxon>
        <taxon>Atherinomorphae</taxon>
        <taxon>Cyprinodontiformes</taxon>
        <taxon>Nothobranchiidae</taxon>
        <taxon>Nothobranchius</taxon>
    </lineage>
</organism>
<feature type="compositionally biased region" description="Basic and acidic residues" evidence="13">
    <location>
        <begin position="344"/>
        <end position="361"/>
    </location>
</feature>
<dbReference type="SUPFAM" id="SSF57501">
    <property type="entry name" value="Cystine-knot cytokines"/>
    <property type="match status" value="1"/>
</dbReference>
<evidence type="ECO:0000256" key="4">
    <source>
        <dbReference type="ARBA" id="ARBA00022525"/>
    </source>
</evidence>
<keyword evidence="9" id="KW-0325">Glycoprotein</keyword>
<evidence type="ECO:0000256" key="6">
    <source>
        <dbReference type="ARBA" id="ARBA00022729"/>
    </source>
</evidence>
<feature type="chain" id="PRO_5008374672" description="Growth/differentiation factor 10" evidence="14">
    <location>
        <begin position="28"/>
        <end position="492"/>
    </location>
</feature>
<evidence type="ECO:0000256" key="8">
    <source>
        <dbReference type="ARBA" id="ARBA00023157"/>
    </source>
</evidence>
<protein>
    <recommendedName>
        <fullName evidence="10">Growth/differentiation factor 10</fullName>
    </recommendedName>
    <alternativeName>
        <fullName evidence="11">Bone morphogenetic protein 3B</fullName>
    </alternativeName>
</protein>
<evidence type="ECO:0000256" key="10">
    <source>
        <dbReference type="ARBA" id="ARBA00040122"/>
    </source>
</evidence>
<dbReference type="InterPro" id="IPR001839">
    <property type="entry name" value="TGF-b_C"/>
</dbReference>
<feature type="region of interest" description="Disordered" evidence="13">
    <location>
        <begin position="294"/>
        <end position="363"/>
    </location>
</feature>
<accession>A0A1A8M831</accession>
<dbReference type="EMBL" id="HAEF01011828">
    <property type="protein sequence ID" value="SBR52987.1"/>
    <property type="molecule type" value="Transcribed_RNA"/>
</dbReference>
<evidence type="ECO:0000256" key="7">
    <source>
        <dbReference type="ARBA" id="ARBA00023030"/>
    </source>
</evidence>
<evidence type="ECO:0000256" key="5">
    <source>
        <dbReference type="ARBA" id="ARBA00022685"/>
    </source>
</evidence>
<dbReference type="AlphaFoldDB" id="A0A1A8M831"/>
<evidence type="ECO:0000256" key="2">
    <source>
        <dbReference type="ARBA" id="ARBA00006656"/>
    </source>
</evidence>
<dbReference type="Pfam" id="PF00019">
    <property type="entry name" value="TGF_beta"/>
    <property type="match status" value="1"/>
</dbReference>
<sequence>MNSLTYFNMIWPHLFLAAALLTADSSSLRLPADLGEDVVSQHMYRLYEKYNRGNHLKEGNTIRSFRASQGPADLRTTYQLNLTTLQDSEVILSATFHFLLEKHTHPKQWFCKRVKSPSCRSAAVHPSPSISLLLRSVSSEPEIRSGSVGSLLGNVTFHPHRRGVWQMKDVTQVIKEARHRGQLLVSVEIEQQPHRKPEEVVSGGSMPYVLMYANDQALTEPNSVTASLQRYDPFNEGPNSSAKLKGRVRREANVLSDAIQNNELPEVEFKPSEYRKEDLWESDWYLSLKPKLKSEQKEKRRKNHEDGASKVVHQEAEETPQLIKNEDLTATNFKESHTLATQKNEQKNERKEGKKHKEGDGTRSAVLSFDEQTMRKARRRQWGHSQDRRCSRRNLRVDFADIGWSDWVIAPKAFDAYFCSGTCGFPMPQVLRPSNHATIQSIVRAVGIIPGIPEPCCVPENMSSLAVLFQDESRNPVLKVYPNMSVQSCSCR</sequence>